<gene>
    <name evidence="5" type="ORF">NQ315_014093</name>
</gene>
<dbReference type="GO" id="GO:0015074">
    <property type="term" value="P:DNA integration"/>
    <property type="evidence" value="ECO:0007669"/>
    <property type="project" value="InterPro"/>
</dbReference>
<sequence length="308" mass="34546">RKANVYTRRNGGIPTTGGKKGHRSRSHYRRDATNYPTFSTWRNVLLPLQCGQMHKGIDISKCGKLTSYLKAGSRNYTTNKAKILERNQIEEFFKKHRMGNIYKLRCLSMQLTYLDISHVQDKGSYLYVLIPDTKTNISRSFTIIEDAFSVNAVEVCRKYINLRPKAAGGRFFLRSVDGKCTTQHVGINTISKTFSKVASFLGLPDPESFTGHGIRRSSATLLANAGDDITTVKRHRGWKSTTVAQNYIEESLSSKMAIAVKIQVPPNVGEVVDPSSTSETPYRVNLNPGQNNKIVFELNVNIFYVQAA</sequence>
<evidence type="ECO:0000256" key="2">
    <source>
        <dbReference type="ARBA" id="ARBA00023172"/>
    </source>
</evidence>
<evidence type="ECO:0000256" key="3">
    <source>
        <dbReference type="SAM" id="MobiDB-lite"/>
    </source>
</evidence>
<comment type="caution">
    <text evidence="5">The sequence shown here is derived from an EMBL/GenBank/DDBJ whole genome shotgun (WGS) entry which is preliminary data.</text>
</comment>
<dbReference type="PANTHER" id="PTHR30349">
    <property type="entry name" value="PHAGE INTEGRASE-RELATED"/>
    <property type="match status" value="1"/>
</dbReference>
<dbReference type="GO" id="GO:0003677">
    <property type="term" value="F:DNA binding"/>
    <property type="evidence" value="ECO:0007669"/>
    <property type="project" value="UniProtKB-KW"/>
</dbReference>
<keyword evidence="1" id="KW-0238">DNA-binding</keyword>
<dbReference type="AlphaFoldDB" id="A0AAV8VV38"/>
<dbReference type="Pfam" id="PF00589">
    <property type="entry name" value="Phage_integrase"/>
    <property type="match status" value="1"/>
</dbReference>
<feature type="compositionally biased region" description="Basic residues" evidence="3">
    <location>
        <begin position="19"/>
        <end position="28"/>
    </location>
</feature>
<keyword evidence="6" id="KW-1185">Reference proteome</keyword>
<evidence type="ECO:0000256" key="1">
    <source>
        <dbReference type="ARBA" id="ARBA00023125"/>
    </source>
</evidence>
<dbReference type="PANTHER" id="PTHR30349:SF41">
    <property type="entry name" value="INTEGRASE_RECOMBINASE PROTEIN MJ0367-RELATED"/>
    <property type="match status" value="1"/>
</dbReference>
<evidence type="ECO:0000313" key="6">
    <source>
        <dbReference type="Proteomes" id="UP001159042"/>
    </source>
</evidence>
<proteinExistence type="predicted"/>
<reference evidence="5 6" key="1">
    <citation type="journal article" date="2023" name="Insect Mol. Biol.">
        <title>Genome sequencing provides insights into the evolution of gene families encoding plant cell wall-degrading enzymes in longhorned beetles.</title>
        <authorList>
            <person name="Shin N.R."/>
            <person name="Okamura Y."/>
            <person name="Kirsch R."/>
            <person name="Pauchet Y."/>
        </authorList>
    </citation>
    <scope>NUCLEOTIDE SEQUENCE [LARGE SCALE GENOMIC DNA]</scope>
    <source>
        <strain evidence="5">EAD_L_NR</strain>
    </source>
</reference>
<evidence type="ECO:0000313" key="5">
    <source>
        <dbReference type="EMBL" id="KAJ8918223.1"/>
    </source>
</evidence>
<dbReference type="GO" id="GO:0006310">
    <property type="term" value="P:DNA recombination"/>
    <property type="evidence" value="ECO:0007669"/>
    <property type="project" value="UniProtKB-KW"/>
</dbReference>
<feature type="non-terminal residue" evidence="5">
    <location>
        <position position="1"/>
    </location>
</feature>
<feature type="domain" description="Tyr recombinase" evidence="4">
    <location>
        <begin position="113"/>
        <end position="250"/>
    </location>
</feature>
<dbReference type="Proteomes" id="UP001159042">
    <property type="component" value="Unassembled WGS sequence"/>
</dbReference>
<dbReference type="InterPro" id="IPR013762">
    <property type="entry name" value="Integrase-like_cat_sf"/>
</dbReference>
<dbReference type="InterPro" id="IPR050090">
    <property type="entry name" value="Tyrosine_recombinase_XerCD"/>
</dbReference>
<protein>
    <recommendedName>
        <fullName evidence="4">Tyr recombinase domain-containing protein</fullName>
    </recommendedName>
</protein>
<dbReference type="SUPFAM" id="SSF56349">
    <property type="entry name" value="DNA breaking-rejoining enzymes"/>
    <property type="match status" value="1"/>
</dbReference>
<accession>A0AAV8VV38</accession>
<evidence type="ECO:0000259" key="4">
    <source>
        <dbReference type="Pfam" id="PF00589"/>
    </source>
</evidence>
<dbReference type="Gene3D" id="1.10.443.10">
    <property type="entry name" value="Intergrase catalytic core"/>
    <property type="match status" value="1"/>
</dbReference>
<name>A0AAV8VV38_9CUCU</name>
<dbReference type="EMBL" id="JANEYG010000027">
    <property type="protein sequence ID" value="KAJ8918223.1"/>
    <property type="molecule type" value="Genomic_DNA"/>
</dbReference>
<dbReference type="InterPro" id="IPR011010">
    <property type="entry name" value="DNA_brk_join_enz"/>
</dbReference>
<organism evidence="5 6">
    <name type="scientific">Exocentrus adspersus</name>
    <dbReference type="NCBI Taxonomy" id="1586481"/>
    <lineage>
        <taxon>Eukaryota</taxon>
        <taxon>Metazoa</taxon>
        <taxon>Ecdysozoa</taxon>
        <taxon>Arthropoda</taxon>
        <taxon>Hexapoda</taxon>
        <taxon>Insecta</taxon>
        <taxon>Pterygota</taxon>
        <taxon>Neoptera</taxon>
        <taxon>Endopterygota</taxon>
        <taxon>Coleoptera</taxon>
        <taxon>Polyphaga</taxon>
        <taxon>Cucujiformia</taxon>
        <taxon>Chrysomeloidea</taxon>
        <taxon>Cerambycidae</taxon>
        <taxon>Lamiinae</taxon>
        <taxon>Acanthocinini</taxon>
        <taxon>Exocentrus</taxon>
    </lineage>
</organism>
<dbReference type="InterPro" id="IPR002104">
    <property type="entry name" value="Integrase_catalytic"/>
</dbReference>
<keyword evidence="2" id="KW-0233">DNA recombination</keyword>
<feature type="region of interest" description="Disordered" evidence="3">
    <location>
        <begin position="1"/>
        <end position="28"/>
    </location>
</feature>